<comment type="caution">
    <text evidence="1">The sequence shown here is derived from an EMBL/GenBank/DDBJ whole genome shotgun (WGS) entry which is preliminary data.</text>
</comment>
<organism evidence="1 2">
    <name type="scientific">Caerostris extrusa</name>
    <name type="common">Bark spider</name>
    <name type="synonym">Caerostris bankana</name>
    <dbReference type="NCBI Taxonomy" id="172846"/>
    <lineage>
        <taxon>Eukaryota</taxon>
        <taxon>Metazoa</taxon>
        <taxon>Ecdysozoa</taxon>
        <taxon>Arthropoda</taxon>
        <taxon>Chelicerata</taxon>
        <taxon>Arachnida</taxon>
        <taxon>Araneae</taxon>
        <taxon>Araneomorphae</taxon>
        <taxon>Entelegynae</taxon>
        <taxon>Araneoidea</taxon>
        <taxon>Araneidae</taxon>
        <taxon>Caerostris</taxon>
    </lineage>
</organism>
<evidence type="ECO:0000313" key="1">
    <source>
        <dbReference type="EMBL" id="GIZ04618.1"/>
    </source>
</evidence>
<evidence type="ECO:0000313" key="2">
    <source>
        <dbReference type="Proteomes" id="UP001054945"/>
    </source>
</evidence>
<gene>
    <name evidence="1" type="ORF">CEXT_622261</name>
</gene>
<dbReference type="Proteomes" id="UP001054945">
    <property type="component" value="Unassembled WGS sequence"/>
</dbReference>
<reference evidence="1 2" key="1">
    <citation type="submission" date="2021-06" db="EMBL/GenBank/DDBJ databases">
        <title>Caerostris extrusa draft genome.</title>
        <authorList>
            <person name="Kono N."/>
            <person name="Arakawa K."/>
        </authorList>
    </citation>
    <scope>NUCLEOTIDE SEQUENCE [LARGE SCALE GENOMIC DNA]</scope>
</reference>
<proteinExistence type="predicted"/>
<name>A0AAV4YBC4_CAEEX</name>
<dbReference type="AlphaFoldDB" id="A0AAV4YBC4"/>
<sequence length="144" mass="15964">MLCCVDFSLGGAMKRFKTSCYAGLLGDLKLPSRLICNYFVTFWKYADILYNRLIRFPNNSGETTTVLNVKTDFGLKGAGILNISSRYLSLHSAKLEIKNILTKLFRSGTSQDAGDKSSCLLYGHTVSRINLCCCCSHVLSLDLT</sequence>
<accession>A0AAV4YBC4</accession>
<evidence type="ECO:0008006" key="3">
    <source>
        <dbReference type="Google" id="ProtNLM"/>
    </source>
</evidence>
<keyword evidence="2" id="KW-1185">Reference proteome</keyword>
<dbReference type="EMBL" id="BPLR01001765">
    <property type="protein sequence ID" value="GIZ04618.1"/>
    <property type="molecule type" value="Genomic_DNA"/>
</dbReference>
<protein>
    <recommendedName>
        <fullName evidence="3">LAGLIDADG homing endonuclease</fullName>
    </recommendedName>
</protein>